<reference evidence="3" key="1">
    <citation type="submission" date="2013-03" db="EMBL/GenBank/DDBJ databases">
        <title>The Genome Sequence of Anopheles dirus WRAIR2.</title>
        <authorList>
            <consortium name="The Broad Institute Genomics Platform"/>
            <person name="Neafsey D.E."/>
            <person name="Walton C."/>
            <person name="Walker B."/>
            <person name="Young S.K."/>
            <person name="Zeng Q."/>
            <person name="Gargeya S."/>
            <person name="Fitzgerald M."/>
            <person name="Haas B."/>
            <person name="Abouelleil A."/>
            <person name="Allen A.W."/>
            <person name="Alvarado L."/>
            <person name="Arachchi H.M."/>
            <person name="Berlin A.M."/>
            <person name="Chapman S.B."/>
            <person name="Gainer-Dewar J."/>
            <person name="Goldberg J."/>
            <person name="Griggs A."/>
            <person name="Gujja S."/>
            <person name="Hansen M."/>
            <person name="Howarth C."/>
            <person name="Imamovic A."/>
            <person name="Ireland A."/>
            <person name="Larimer J."/>
            <person name="McCowan C."/>
            <person name="Murphy C."/>
            <person name="Pearson M."/>
            <person name="Poon T.W."/>
            <person name="Priest M."/>
            <person name="Roberts A."/>
            <person name="Saif S."/>
            <person name="Shea T."/>
            <person name="Sisk P."/>
            <person name="Sykes S."/>
            <person name="Wortman J."/>
            <person name="Nusbaum C."/>
            <person name="Birren B."/>
        </authorList>
    </citation>
    <scope>NUCLEOTIDE SEQUENCE [LARGE SCALE GENOMIC DNA]</scope>
    <source>
        <strain evidence="3">WRAIR2</strain>
    </source>
</reference>
<organism evidence="2 3">
    <name type="scientific">Anopheles dirus</name>
    <dbReference type="NCBI Taxonomy" id="7168"/>
    <lineage>
        <taxon>Eukaryota</taxon>
        <taxon>Metazoa</taxon>
        <taxon>Ecdysozoa</taxon>
        <taxon>Arthropoda</taxon>
        <taxon>Hexapoda</taxon>
        <taxon>Insecta</taxon>
        <taxon>Pterygota</taxon>
        <taxon>Neoptera</taxon>
        <taxon>Endopterygota</taxon>
        <taxon>Diptera</taxon>
        <taxon>Nematocera</taxon>
        <taxon>Culicoidea</taxon>
        <taxon>Culicidae</taxon>
        <taxon>Anophelinae</taxon>
        <taxon>Anopheles</taxon>
    </lineage>
</organism>
<accession>A0A182ND75</accession>
<evidence type="ECO:0000256" key="1">
    <source>
        <dbReference type="SAM" id="MobiDB-lite"/>
    </source>
</evidence>
<proteinExistence type="predicted"/>
<keyword evidence="3" id="KW-1185">Reference proteome</keyword>
<dbReference type="EnsemblMetazoa" id="ADIR005589-RA">
    <property type="protein sequence ID" value="ADIR005589-PA"/>
    <property type="gene ID" value="ADIR005589"/>
</dbReference>
<dbReference type="Proteomes" id="UP000075884">
    <property type="component" value="Unassembled WGS sequence"/>
</dbReference>
<reference evidence="2" key="2">
    <citation type="submission" date="2020-05" db="UniProtKB">
        <authorList>
            <consortium name="EnsemblMetazoa"/>
        </authorList>
    </citation>
    <scope>IDENTIFICATION</scope>
    <source>
        <strain evidence="2">WRAIR2</strain>
    </source>
</reference>
<evidence type="ECO:0000313" key="3">
    <source>
        <dbReference type="Proteomes" id="UP000075884"/>
    </source>
</evidence>
<feature type="compositionally biased region" description="Basic and acidic residues" evidence="1">
    <location>
        <begin position="1"/>
        <end position="18"/>
    </location>
</feature>
<feature type="region of interest" description="Disordered" evidence="1">
    <location>
        <begin position="1"/>
        <end position="20"/>
    </location>
</feature>
<dbReference type="VEuPathDB" id="VectorBase:ADIR005589"/>
<dbReference type="AlphaFoldDB" id="A0A182ND75"/>
<name>A0A182ND75_9DIPT</name>
<protein>
    <submittedName>
        <fullName evidence="2">Uncharacterized protein</fullName>
    </submittedName>
</protein>
<evidence type="ECO:0000313" key="2">
    <source>
        <dbReference type="EnsemblMetazoa" id="ADIR005589-PA"/>
    </source>
</evidence>
<sequence length="138" mass="15409">KWLNATDKHSASKSEHPNKKQIAARHVIGKDLPYFSGDPKEWAMWNSGYGLPIADYKKIVPKMLIGMDNLNLIVPLKVREGALKEPIAVKCKLGWGIYGRSQSASGLGLVGYHKEKCSTDMLTTLVREYVIQDNLVVE</sequence>